<evidence type="ECO:0000256" key="1">
    <source>
        <dbReference type="SAM" id="Phobius"/>
    </source>
</evidence>
<keyword evidence="3" id="KW-1185">Reference proteome</keyword>
<name>A0A1N6V7P9_9ACTN</name>
<evidence type="ECO:0008006" key="4">
    <source>
        <dbReference type="Google" id="ProtNLM"/>
    </source>
</evidence>
<feature type="transmembrane region" description="Helical" evidence="1">
    <location>
        <begin position="99"/>
        <end position="118"/>
    </location>
</feature>
<dbReference type="STRING" id="58117.SAMN05421833_103299"/>
<evidence type="ECO:0000313" key="2">
    <source>
        <dbReference type="EMBL" id="SIQ73808.1"/>
    </source>
</evidence>
<feature type="transmembrane region" description="Helical" evidence="1">
    <location>
        <begin position="67"/>
        <end position="87"/>
    </location>
</feature>
<protein>
    <recommendedName>
        <fullName evidence="4">Integral membrane protein</fullName>
    </recommendedName>
</protein>
<dbReference type="EMBL" id="FTNI01000003">
    <property type="protein sequence ID" value="SIQ73808.1"/>
    <property type="molecule type" value="Genomic_DNA"/>
</dbReference>
<organism evidence="2 3">
    <name type="scientific">Microbispora rosea</name>
    <dbReference type="NCBI Taxonomy" id="58117"/>
    <lineage>
        <taxon>Bacteria</taxon>
        <taxon>Bacillati</taxon>
        <taxon>Actinomycetota</taxon>
        <taxon>Actinomycetes</taxon>
        <taxon>Streptosporangiales</taxon>
        <taxon>Streptosporangiaceae</taxon>
        <taxon>Microbispora</taxon>
    </lineage>
</organism>
<sequence>MDNKVKWTVVRALFVAVLVISIAALGVAAVVGGTWVVWLRGAAVAAASVWLIALTGQAASGKRAAYVRIRFVSIAAPIGIVLILLAPDSGYPMWMKAEQGVVGVLVAAVALIVNRRAVREAYPKGGKLR</sequence>
<reference evidence="3" key="1">
    <citation type="submission" date="2017-01" db="EMBL/GenBank/DDBJ databases">
        <authorList>
            <person name="Varghese N."/>
            <person name="Submissions S."/>
        </authorList>
    </citation>
    <scope>NUCLEOTIDE SEQUENCE [LARGE SCALE GENOMIC DNA]</scope>
    <source>
        <strain evidence="3">ATCC 12950</strain>
    </source>
</reference>
<keyword evidence="1" id="KW-1133">Transmembrane helix</keyword>
<keyword evidence="1" id="KW-0812">Transmembrane</keyword>
<evidence type="ECO:0000313" key="3">
    <source>
        <dbReference type="Proteomes" id="UP000186096"/>
    </source>
</evidence>
<dbReference type="AlphaFoldDB" id="A0A1N6V7P9"/>
<accession>A0A1N6V7P9</accession>
<feature type="transmembrane region" description="Helical" evidence="1">
    <location>
        <begin position="37"/>
        <end position="55"/>
    </location>
</feature>
<dbReference type="Proteomes" id="UP000186096">
    <property type="component" value="Unassembled WGS sequence"/>
</dbReference>
<gene>
    <name evidence="2" type="ORF">SAMN05421833_103299</name>
</gene>
<keyword evidence="1" id="KW-0472">Membrane</keyword>
<proteinExistence type="predicted"/>
<feature type="transmembrane region" description="Helical" evidence="1">
    <location>
        <begin position="12"/>
        <end position="31"/>
    </location>
</feature>